<protein>
    <recommendedName>
        <fullName evidence="6">TM2 domain-containing protein</fullName>
    </recommendedName>
</protein>
<evidence type="ECO:0000259" key="6">
    <source>
        <dbReference type="Pfam" id="PF05154"/>
    </source>
</evidence>
<evidence type="ECO:0000256" key="3">
    <source>
        <dbReference type="ARBA" id="ARBA00022989"/>
    </source>
</evidence>
<keyword evidence="8" id="KW-1185">Reference proteome</keyword>
<evidence type="ECO:0000313" key="8">
    <source>
        <dbReference type="Proteomes" id="UP000541033"/>
    </source>
</evidence>
<proteinExistence type="predicted"/>
<organism evidence="7 8">
    <name type="scientific">Lysinibacter cavernae</name>
    <dbReference type="NCBI Taxonomy" id="1640652"/>
    <lineage>
        <taxon>Bacteria</taxon>
        <taxon>Bacillati</taxon>
        <taxon>Actinomycetota</taxon>
        <taxon>Actinomycetes</taxon>
        <taxon>Micrococcales</taxon>
        <taxon>Microbacteriaceae</taxon>
        <taxon>Lysinibacter</taxon>
    </lineage>
</organism>
<feature type="domain" description="TM2" evidence="6">
    <location>
        <begin position="53"/>
        <end position="103"/>
    </location>
</feature>
<evidence type="ECO:0000256" key="2">
    <source>
        <dbReference type="ARBA" id="ARBA00022692"/>
    </source>
</evidence>
<evidence type="ECO:0000313" key="7">
    <source>
        <dbReference type="EMBL" id="NIH52165.1"/>
    </source>
</evidence>
<name>A0A7X5TRX4_9MICO</name>
<reference evidence="7 8" key="1">
    <citation type="submission" date="2020-02" db="EMBL/GenBank/DDBJ databases">
        <title>Sequencing the genomes of 1000 actinobacteria strains.</title>
        <authorList>
            <person name="Klenk H.-P."/>
        </authorList>
    </citation>
    <scope>NUCLEOTIDE SEQUENCE [LARGE SCALE GENOMIC DNA]</scope>
    <source>
        <strain evidence="7 8">DSM 27960</strain>
    </source>
</reference>
<evidence type="ECO:0000256" key="4">
    <source>
        <dbReference type="ARBA" id="ARBA00023136"/>
    </source>
</evidence>
<evidence type="ECO:0000256" key="1">
    <source>
        <dbReference type="ARBA" id="ARBA00004141"/>
    </source>
</evidence>
<dbReference type="InterPro" id="IPR007829">
    <property type="entry name" value="TM2"/>
</dbReference>
<sequence length="121" mass="13046">MSKHTVQSPLPGYEATGIQQGLPTQPQFGEPGYGVPTHGQQSAFYMYQSALPPKDIAIAYLLMIPSLVAICGLQHFYIGKIGRGILWLLTGGLFGIGTIVDLFTLRSQVKTINARRAVGIS</sequence>
<dbReference type="Pfam" id="PF05154">
    <property type="entry name" value="TM2"/>
    <property type="match status" value="1"/>
</dbReference>
<gene>
    <name evidence="7" type="ORF">FHX76_000033</name>
</gene>
<comment type="subcellular location">
    <subcellularLocation>
        <location evidence="1">Membrane</location>
        <topology evidence="1">Multi-pass membrane protein</topology>
    </subcellularLocation>
</comment>
<dbReference type="Proteomes" id="UP000541033">
    <property type="component" value="Unassembled WGS sequence"/>
</dbReference>
<accession>A0A7X5TRX4</accession>
<comment type="caution">
    <text evidence="7">The sequence shown here is derived from an EMBL/GenBank/DDBJ whole genome shotgun (WGS) entry which is preliminary data.</text>
</comment>
<feature type="transmembrane region" description="Helical" evidence="5">
    <location>
        <begin position="56"/>
        <end position="78"/>
    </location>
</feature>
<dbReference type="RefSeq" id="WP_167146321.1">
    <property type="nucleotide sequence ID" value="NZ_JAAMOX010000001.1"/>
</dbReference>
<feature type="transmembrane region" description="Helical" evidence="5">
    <location>
        <begin position="84"/>
        <end position="105"/>
    </location>
</feature>
<dbReference type="AlphaFoldDB" id="A0A7X5TRX4"/>
<dbReference type="EMBL" id="JAAMOX010000001">
    <property type="protein sequence ID" value="NIH52165.1"/>
    <property type="molecule type" value="Genomic_DNA"/>
</dbReference>
<keyword evidence="3 5" id="KW-1133">Transmembrane helix</keyword>
<dbReference type="GO" id="GO:0016020">
    <property type="term" value="C:membrane"/>
    <property type="evidence" value="ECO:0007669"/>
    <property type="project" value="UniProtKB-SubCell"/>
</dbReference>
<keyword evidence="2 5" id="KW-0812">Transmembrane</keyword>
<evidence type="ECO:0000256" key="5">
    <source>
        <dbReference type="SAM" id="Phobius"/>
    </source>
</evidence>
<keyword evidence="4 5" id="KW-0472">Membrane</keyword>